<dbReference type="GO" id="GO:0031267">
    <property type="term" value="F:small GTPase binding"/>
    <property type="evidence" value="ECO:0007669"/>
    <property type="project" value="TreeGrafter"/>
</dbReference>
<evidence type="ECO:0000256" key="1">
    <source>
        <dbReference type="ARBA" id="ARBA00022468"/>
    </source>
</evidence>
<organism evidence="4 5">
    <name type="scientific">Saprolegnia diclina (strain VS20)</name>
    <dbReference type="NCBI Taxonomy" id="1156394"/>
    <lineage>
        <taxon>Eukaryota</taxon>
        <taxon>Sar</taxon>
        <taxon>Stramenopiles</taxon>
        <taxon>Oomycota</taxon>
        <taxon>Saprolegniomycetes</taxon>
        <taxon>Saprolegniales</taxon>
        <taxon>Saprolegniaceae</taxon>
        <taxon>Saprolegnia</taxon>
    </lineage>
</organism>
<keyword evidence="2" id="KW-0433">Leucine-rich repeat</keyword>
<dbReference type="PANTHER" id="PTHR24113">
    <property type="entry name" value="RAN GTPASE-ACTIVATING PROTEIN 1"/>
    <property type="match status" value="1"/>
</dbReference>
<dbReference type="Proteomes" id="UP000030762">
    <property type="component" value="Unassembled WGS sequence"/>
</dbReference>
<keyword evidence="5" id="KW-1185">Reference proteome</keyword>
<dbReference type="PANTHER" id="PTHR24113:SF12">
    <property type="entry name" value="RAN GTPASE-ACTIVATING PROTEIN 1"/>
    <property type="match status" value="1"/>
</dbReference>
<dbReference type="GeneID" id="19955224"/>
<reference evidence="4 5" key="1">
    <citation type="submission" date="2012-04" db="EMBL/GenBank/DDBJ databases">
        <title>The Genome Sequence of Saprolegnia declina VS20.</title>
        <authorList>
            <consortium name="The Broad Institute Genome Sequencing Platform"/>
            <person name="Russ C."/>
            <person name="Nusbaum C."/>
            <person name="Tyler B."/>
            <person name="van West P."/>
            <person name="Dieguez-Uribeondo J."/>
            <person name="de Bruijn I."/>
            <person name="Tripathy S."/>
            <person name="Jiang R."/>
            <person name="Young S.K."/>
            <person name="Zeng Q."/>
            <person name="Gargeya S."/>
            <person name="Fitzgerald M."/>
            <person name="Haas B."/>
            <person name="Abouelleil A."/>
            <person name="Alvarado L."/>
            <person name="Arachchi H.M."/>
            <person name="Berlin A."/>
            <person name="Chapman S.B."/>
            <person name="Goldberg J."/>
            <person name="Griggs A."/>
            <person name="Gujja S."/>
            <person name="Hansen M."/>
            <person name="Howarth C."/>
            <person name="Imamovic A."/>
            <person name="Larimer J."/>
            <person name="McCowen C."/>
            <person name="Montmayeur A."/>
            <person name="Murphy C."/>
            <person name="Neiman D."/>
            <person name="Pearson M."/>
            <person name="Priest M."/>
            <person name="Roberts A."/>
            <person name="Saif S."/>
            <person name="Shea T."/>
            <person name="Sisk P."/>
            <person name="Sykes S."/>
            <person name="Wortman J."/>
            <person name="Nusbaum C."/>
            <person name="Birren B."/>
        </authorList>
    </citation>
    <scope>NUCLEOTIDE SEQUENCE [LARGE SCALE GENOMIC DNA]</scope>
    <source>
        <strain evidence="4 5">VS20</strain>
    </source>
</reference>
<dbReference type="SUPFAM" id="SSF52047">
    <property type="entry name" value="RNI-like"/>
    <property type="match status" value="1"/>
</dbReference>
<gene>
    <name evidence="4" type="ORF">SDRG_14497</name>
</gene>
<dbReference type="GO" id="GO:0048471">
    <property type="term" value="C:perinuclear region of cytoplasm"/>
    <property type="evidence" value="ECO:0007669"/>
    <property type="project" value="TreeGrafter"/>
</dbReference>
<dbReference type="GO" id="GO:0005096">
    <property type="term" value="F:GTPase activator activity"/>
    <property type="evidence" value="ECO:0007669"/>
    <property type="project" value="UniProtKB-KW"/>
</dbReference>
<dbReference type="EMBL" id="JH767203">
    <property type="protein sequence ID" value="EQC27748.1"/>
    <property type="molecule type" value="Genomic_DNA"/>
</dbReference>
<dbReference type="RefSeq" id="XP_008618853.1">
    <property type="nucleotide sequence ID" value="XM_008620631.1"/>
</dbReference>
<evidence type="ECO:0000256" key="3">
    <source>
        <dbReference type="ARBA" id="ARBA00022737"/>
    </source>
</evidence>
<dbReference type="GO" id="GO:0005634">
    <property type="term" value="C:nucleus"/>
    <property type="evidence" value="ECO:0007669"/>
    <property type="project" value="TreeGrafter"/>
</dbReference>
<evidence type="ECO:0000256" key="2">
    <source>
        <dbReference type="ARBA" id="ARBA00022614"/>
    </source>
</evidence>
<dbReference type="OrthoDB" id="2870744at2759"/>
<name>T0R6R2_SAPDV</name>
<keyword evidence="1" id="KW-0343">GTPase activation</keyword>
<evidence type="ECO:0000313" key="5">
    <source>
        <dbReference type="Proteomes" id="UP000030762"/>
    </source>
</evidence>
<dbReference type="GO" id="GO:0006913">
    <property type="term" value="P:nucleocytoplasmic transport"/>
    <property type="evidence" value="ECO:0007669"/>
    <property type="project" value="TreeGrafter"/>
</dbReference>
<proteinExistence type="predicted"/>
<sequence length="493" mass="54640">MTAGRPRRVPDGLLQPGLLEAMASWIQKPVDFETFLDATPPSLWSPAMAAWRVLQANDHMQLRWPSITLNVEELSTDERRALSQVMSLQPSMCLADAVSDVSELAALVPYIGSTIQVLAVCIDVRKLHPGDGRALVDLVRRCSSLQELALHMEGQVAGDEPELDAFFHAMVHPTVRELNLSLRNSPPPACLGHLVAQWLRLGRARTLQLSHITAMPALVAEALCDALQASTTLQTLELEAVEGLDGFRGRRLPLSLRHLLWDDEHFSEDAPEEDDAPSDAALDHLAQALQHTRVQRLSYQFVGELASRPLVWPMLAQLTTLQLSVEGMDTDRWSALLSGLAHLRSLRHLSLTPNYLGARRLRGLLTALTQCPCLESLNIRTNLLDGAAMTALLVAVPQLMSLRELDASHGVGAWSLMHMDNVVHHLVAAGRQLHSLVLSPARESNIDRQNKQRVLSALERAEDQPFYMLEPNARPAFELLRSEDKATRCHLML</sequence>
<evidence type="ECO:0000313" key="4">
    <source>
        <dbReference type="EMBL" id="EQC27748.1"/>
    </source>
</evidence>
<accession>T0R6R2</accession>
<keyword evidence="3" id="KW-0677">Repeat</keyword>
<protein>
    <submittedName>
        <fullName evidence="4">Uncharacterized protein</fullName>
    </submittedName>
</protein>
<dbReference type="GO" id="GO:0005829">
    <property type="term" value="C:cytosol"/>
    <property type="evidence" value="ECO:0007669"/>
    <property type="project" value="TreeGrafter"/>
</dbReference>
<dbReference type="InterPro" id="IPR032675">
    <property type="entry name" value="LRR_dom_sf"/>
</dbReference>
<dbReference type="AlphaFoldDB" id="T0R6R2"/>
<dbReference type="VEuPathDB" id="FungiDB:SDRG_14497"/>
<dbReference type="InterPro" id="IPR027038">
    <property type="entry name" value="RanGap"/>
</dbReference>
<dbReference type="Gene3D" id="3.80.10.10">
    <property type="entry name" value="Ribonuclease Inhibitor"/>
    <property type="match status" value="1"/>
</dbReference>
<dbReference type="InParanoid" id="T0R6R2"/>